<evidence type="ECO:0000313" key="3">
    <source>
        <dbReference type="Proteomes" id="UP000507470"/>
    </source>
</evidence>
<proteinExistence type="predicted"/>
<accession>A0A6J8DQW7</accession>
<dbReference type="Proteomes" id="UP000507470">
    <property type="component" value="Unassembled WGS sequence"/>
</dbReference>
<sequence length="221" mass="25317">MKVGENISKEAKLDRQKMTEETLKVDKDKHKEDLNSSQNDFDLENLKKATIWVLGSSIYLNTTHYENDLGELENEISSYACKVKIFLACDFYSRIGQNPHYILNDSTDLNNLNWDDNILPISYSIDEVFFLNNLLHMCLSSKFRILNGRYIGDSLGYYTYLTVNGLSAVGYAIISNSLLSSVLYFMNRDFDSLSDHAQLKLICKYNPKSFSEIPRNGKTKG</sequence>
<reference evidence="2 3" key="1">
    <citation type="submission" date="2020-06" db="EMBL/GenBank/DDBJ databases">
        <authorList>
            <person name="Li R."/>
            <person name="Bekaert M."/>
        </authorList>
    </citation>
    <scope>NUCLEOTIDE SEQUENCE [LARGE SCALE GENOMIC DNA]</scope>
    <source>
        <strain evidence="3">wild</strain>
    </source>
</reference>
<name>A0A6J8DQW7_MYTCO</name>
<keyword evidence="3" id="KW-1185">Reference proteome</keyword>
<gene>
    <name evidence="2" type="ORF">MCOR_44164</name>
</gene>
<evidence type="ECO:0000256" key="1">
    <source>
        <dbReference type="SAM" id="MobiDB-lite"/>
    </source>
</evidence>
<evidence type="ECO:0000313" key="2">
    <source>
        <dbReference type="EMBL" id="CAC5411028.1"/>
    </source>
</evidence>
<dbReference type="EMBL" id="CACVKT020007820">
    <property type="protein sequence ID" value="CAC5411028.1"/>
    <property type="molecule type" value="Genomic_DNA"/>
</dbReference>
<protein>
    <submittedName>
        <fullName evidence="2">Uncharacterized protein</fullName>
    </submittedName>
</protein>
<feature type="region of interest" description="Disordered" evidence="1">
    <location>
        <begin position="1"/>
        <end position="34"/>
    </location>
</feature>
<organism evidence="2 3">
    <name type="scientific">Mytilus coruscus</name>
    <name type="common">Sea mussel</name>
    <dbReference type="NCBI Taxonomy" id="42192"/>
    <lineage>
        <taxon>Eukaryota</taxon>
        <taxon>Metazoa</taxon>
        <taxon>Spiralia</taxon>
        <taxon>Lophotrochozoa</taxon>
        <taxon>Mollusca</taxon>
        <taxon>Bivalvia</taxon>
        <taxon>Autobranchia</taxon>
        <taxon>Pteriomorphia</taxon>
        <taxon>Mytilida</taxon>
        <taxon>Mytiloidea</taxon>
        <taxon>Mytilidae</taxon>
        <taxon>Mytilinae</taxon>
        <taxon>Mytilus</taxon>
    </lineage>
</organism>
<dbReference type="OrthoDB" id="8052050at2759"/>
<feature type="compositionally biased region" description="Basic and acidic residues" evidence="1">
    <location>
        <begin position="7"/>
        <end position="34"/>
    </location>
</feature>
<dbReference type="AlphaFoldDB" id="A0A6J8DQW7"/>